<dbReference type="EMBL" id="JH413808">
    <property type="protein sequence ID" value="EHL31921.1"/>
    <property type="molecule type" value="Genomic_DNA"/>
</dbReference>
<evidence type="ECO:0000256" key="6">
    <source>
        <dbReference type="ARBA" id="ARBA00022553"/>
    </source>
</evidence>
<evidence type="ECO:0000256" key="4">
    <source>
        <dbReference type="ARBA" id="ARBA00010231"/>
    </source>
</evidence>
<dbReference type="InterPro" id="IPR005845">
    <property type="entry name" value="A-D-PHexomutase_a/b/a-II"/>
</dbReference>
<name>G9EL32_9GAMM</name>
<organism evidence="14 15">
    <name type="scientific">Legionella drancourtii LLAP12</name>
    <dbReference type="NCBI Taxonomy" id="658187"/>
    <lineage>
        <taxon>Bacteria</taxon>
        <taxon>Pseudomonadati</taxon>
        <taxon>Pseudomonadota</taxon>
        <taxon>Gammaproteobacteria</taxon>
        <taxon>Legionellales</taxon>
        <taxon>Legionellaceae</taxon>
        <taxon>Legionella</taxon>
    </lineage>
</organism>
<dbReference type="InParanoid" id="G9EL32"/>
<evidence type="ECO:0000313" key="15">
    <source>
        <dbReference type="Proteomes" id="UP000002770"/>
    </source>
</evidence>
<dbReference type="Gene3D" id="3.40.120.10">
    <property type="entry name" value="Alpha-D-Glucose-1,6-Bisphosphate, subunit A, domain 3"/>
    <property type="match status" value="3"/>
</dbReference>
<evidence type="ECO:0000256" key="7">
    <source>
        <dbReference type="ARBA" id="ARBA00022723"/>
    </source>
</evidence>
<proteinExistence type="inferred from homology"/>
<dbReference type="CDD" id="cd03089">
    <property type="entry name" value="PMM_PGM"/>
    <property type="match status" value="1"/>
</dbReference>
<keyword evidence="9" id="KW-0413">Isomerase</keyword>
<dbReference type="RefSeq" id="WP_006870032.1">
    <property type="nucleotide sequence ID" value="NZ_JH413808.1"/>
</dbReference>
<sequence>MSKSYLIKPPLSIFNEYDVCSRIGEALNEHTYYTLGVAIGSELQEIYGLHTLLLGRDSRASSDVFAEALIKGLLLSGIHIIDMGYLPTPVLYFAMHALQCQSGLMITASHNPADYNGLKITLGGKHYYGQCLRAIHQRIIDKQFVMDNQERAKLVQYPTEQIINKYIQTIINSMRLIKKLRIVVDCGHAVAGHVAPQLLSALGCDVIALHCEVQSTFSNRYPDPSIEENLTDLREMVCEQRADLGVAFDGDGDRLGMVDNKGDIIAADYLLLAFADALLKKKANSAVVCDLKCTQHLQDYITAHHGRTIITPTGTAHIMASMIEHQAAIGGEFCGHFYFRDRWIHSDDAIYAAARAIEMLSAQLYEPHLFFCAVSSLAQYY</sequence>
<dbReference type="InterPro" id="IPR016055">
    <property type="entry name" value="A-D-PHexomutase_a/b/a-I/II/III"/>
</dbReference>
<gene>
    <name evidence="14" type="ORF">LDG_6087</name>
</gene>
<evidence type="ECO:0000259" key="13">
    <source>
        <dbReference type="Pfam" id="PF02880"/>
    </source>
</evidence>
<comment type="similarity">
    <text evidence="4 10">Belongs to the phosphohexose mutase family.</text>
</comment>
<comment type="cofactor">
    <cofactor evidence="2">
        <name>Mg(2+)</name>
        <dbReference type="ChEBI" id="CHEBI:18420"/>
    </cofactor>
</comment>
<keyword evidence="6" id="KW-0597">Phosphoprotein</keyword>
<evidence type="ECO:0000313" key="14">
    <source>
        <dbReference type="EMBL" id="EHL31921.1"/>
    </source>
</evidence>
<dbReference type="STRING" id="658187.LDG_6087"/>
<dbReference type="EC" id="5.4.2.8" evidence="5"/>
<dbReference type="InterPro" id="IPR005846">
    <property type="entry name" value="A-D-PHexomutase_a/b/a-III"/>
</dbReference>
<feature type="domain" description="Alpha-D-phosphohexomutase alpha/beta/alpha" evidence="12">
    <location>
        <begin position="166"/>
        <end position="262"/>
    </location>
</feature>
<dbReference type="OrthoDB" id="9803322at2"/>
<dbReference type="AlphaFoldDB" id="G9EL32"/>
<evidence type="ECO:0000256" key="10">
    <source>
        <dbReference type="RuleBase" id="RU004326"/>
    </source>
</evidence>
<reference evidence="14 15" key="1">
    <citation type="journal article" date="2011" name="BMC Genomics">
        <title>Insight into cross-talk between intra-amoebal pathogens.</title>
        <authorList>
            <person name="Gimenez G."/>
            <person name="Bertelli C."/>
            <person name="Moliner C."/>
            <person name="Robert C."/>
            <person name="Raoult D."/>
            <person name="Fournier P.E."/>
            <person name="Greub G."/>
        </authorList>
    </citation>
    <scope>NUCLEOTIDE SEQUENCE [LARGE SCALE GENOMIC DNA]</scope>
    <source>
        <strain evidence="14 15">LLAP12</strain>
    </source>
</reference>
<feature type="domain" description="Alpha-D-phosphohexomutase alpha/beta/alpha" evidence="13">
    <location>
        <begin position="268"/>
        <end position="363"/>
    </location>
</feature>
<dbReference type="InterPro" id="IPR005844">
    <property type="entry name" value="A-D-PHexomutase_a/b/a-I"/>
</dbReference>
<dbReference type="PRINTS" id="PR00509">
    <property type="entry name" value="PGMPMM"/>
</dbReference>
<dbReference type="Proteomes" id="UP000002770">
    <property type="component" value="Unassembled WGS sequence"/>
</dbReference>
<dbReference type="SUPFAM" id="SSF53738">
    <property type="entry name" value="Phosphoglucomutase, first 3 domains"/>
    <property type="match status" value="3"/>
</dbReference>
<keyword evidence="15" id="KW-1185">Reference proteome</keyword>
<dbReference type="Pfam" id="PF02880">
    <property type="entry name" value="PGM_PMM_III"/>
    <property type="match status" value="1"/>
</dbReference>
<evidence type="ECO:0000256" key="1">
    <source>
        <dbReference type="ARBA" id="ARBA00000586"/>
    </source>
</evidence>
<evidence type="ECO:0000259" key="12">
    <source>
        <dbReference type="Pfam" id="PF02879"/>
    </source>
</evidence>
<evidence type="ECO:0000259" key="11">
    <source>
        <dbReference type="Pfam" id="PF02878"/>
    </source>
</evidence>
<comment type="catalytic activity">
    <reaction evidence="1">
        <text>alpha-D-mannose 1-phosphate = D-mannose 6-phosphate</text>
        <dbReference type="Rhea" id="RHEA:11140"/>
        <dbReference type="ChEBI" id="CHEBI:58409"/>
        <dbReference type="ChEBI" id="CHEBI:58735"/>
        <dbReference type="EC" id="5.4.2.8"/>
    </reaction>
</comment>
<dbReference type="PANTHER" id="PTHR43771">
    <property type="entry name" value="PHOSPHOMANNOMUTASE"/>
    <property type="match status" value="1"/>
</dbReference>
<dbReference type="HOGENOM" id="CLU_016950_9_1_6"/>
<evidence type="ECO:0000256" key="3">
    <source>
        <dbReference type="ARBA" id="ARBA00004699"/>
    </source>
</evidence>
<feature type="domain" description="Alpha-D-phosphohexomutase alpha/beta/alpha" evidence="11">
    <location>
        <begin position="13"/>
        <end position="139"/>
    </location>
</feature>
<dbReference type="PROSITE" id="PS00710">
    <property type="entry name" value="PGM_PMM"/>
    <property type="match status" value="1"/>
</dbReference>
<evidence type="ECO:0000256" key="5">
    <source>
        <dbReference type="ARBA" id="ARBA00012730"/>
    </source>
</evidence>
<comment type="pathway">
    <text evidence="3">Nucleotide-sugar biosynthesis; GDP-alpha-D-mannose biosynthesis; alpha-D-mannose 1-phosphate from D-fructose 6-phosphate: step 2/2.</text>
</comment>
<protein>
    <recommendedName>
        <fullName evidence="5">phosphomannomutase</fullName>
        <ecNumber evidence="5">5.4.2.8</ecNumber>
    </recommendedName>
</protein>
<accession>G9EL32</accession>
<evidence type="ECO:0000256" key="9">
    <source>
        <dbReference type="ARBA" id="ARBA00023235"/>
    </source>
</evidence>
<keyword evidence="8 10" id="KW-0460">Magnesium</keyword>
<dbReference type="InterPro" id="IPR016066">
    <property type="entry name" value="A-D-PHexomutase_CS"/>
</dbReference>
<dbReference type="Pfam" id="PF02879">
    <property type="entry name" value="PGM_PMM_II"/>
    <property type="match status" value="1"/>
</dbReference>
<dbReference type="GO" id="GO:0004615">
    <property type="term" value="F:phosphomannomutase activity"/>
    <property type="evidence" value="ECO:0007669"/>
    <property type="project" value="UniProtKB-EC"/>
</dbReference>
<dbReference type="GO" id="GO:0005975">
    <property type="term" value="P:carbohydrate metabolic process"/>
    <property type="evidence" value="ECO:0007669"/>
    <property type="project" value="InterPro"/>
</dbReference>
<dbReference type="PANTHER" id="PTHR43771:SF2">
    <property type="entry name" value="PHOSPHOMANNOMUTASE_PHOSPHOGLUCOMUTASE"/>
    <property type="match status" value="1"/>
</dbReference>
<dbReference type="InterPro" id="IPR005841">
    <property type="entry name" value="Alpha-D-phosphohexomutase_SF"/>
</dbReference>
<keyword evidence="7 10" id="KW-0479">Metal-binding</keyword>
<dbReference type="Pfam" id="PF02878">
    <property type="entry name" value="PGM_PMM_I"/>
    <property type="match status" value="1"/>
</dbReference>
<evidence type="ECO:0000256" key="2">
    <source>
        <dbReference type="ARBA" id="ARBA00001946"/>
    </source>
</evidence>
<dbReference type="eggNOG" id="COG1109">
    <property type="taxonomic scope" value="Bacteria"/>
</dbReference>
<evidence type="ECO:0000256" key="8">
    <source>
        <dbReference type="ARBA" id="ARBA00022842"/>
    </source>
</evidence>
<dbReference type="GO" id="GO:0000287">
    <property type="term" value="F:magnesium ion binding"/>
    <property type="evidence" value="ECO:0007669"/>
    <property type="project" value="InterPro"/>
</dbReference>